<keyword evidence="2" id="KW-1185">Reference proteome</keyword>
<name>A0A1G6IKK7_9BACI</name>
<proteinExistence type="predicted"/>
<evidence type="ECO:0000313" key="2">
    <source>
        <dbReference type="Proteomes" id="UP000242662"/>
    </source>
</evidence>
<dbReference type="RefSeq" id="WP_090775458.1">
    <property type="nucleotide sequence ID" value="NZ_FMYM01000005.1"/>
</dbReference>
<gene>
    <name evidence="1" type="ORF">SAMN05421737_10598</name>
</gene>
<evidence type="ECO:0008006" key="3">
    <source>
        <dbReference type="Google" id="ProtNLM"/>
    </source>
</evidence>
<dbReference type="OrthoDB" id="2679690at2"/>
<sequence length="90" mass="10343">MSERGVRLDVKKLKKIARAKGLMRLCEISDAIGVHRSQIWRYSLPTNHKEYSSPRGRVIAKILDSFDASFEDVFFLEEIVANTQHPKEAL</sequence>
<dbReference type="AlphaFoldDB" id="A0A1G6IKK7"/>
<reference evidence="2" key="1">
    <citation type="submission" date="2016-09" db="EMBL/GenBank/DDBJ databases">
        <authorList>
            <person name="Varghese N."/>
            <person name="Submissions S."/>
        </authorList>
    </citation>
    <scope>NUCLEOTIDE SEQUENCE [LARGE SCALE GENOMIC DNA]</scope>
    <source>
        <strain evidence="2">25nlg</strain>
    </source>
</reference>
<accession>A0A1G6IKK7</accession>
<dbReference type="EMBL" id="FMYM01000005">
    <property type="protein sequence ID" value="SDC07122.1"/>
    <property type="molecule type" value="Genomic_DNA"/>
</dbReference>
<protein>
    <recommendedName>
        <fullName evidence="3">Cro/C1-type HTH DNA-binding domain-containing protein</fullName>
    </recommendedName>
</protein>
<dbReference type="Proteomes" id="UP000242662">
    <property type="component" value="Unassembled WGS sequence"/>
</dbReference>
<evidence type="ECO:0000313" key="1">
    <source>
        <dbReference type="EMBL" id="SDC07122.1"/>
    </source>
</evidence>
<dbReference type="STRING" id="1464122.SAMN05421737_10598"/>
<organism evidence="1 2">
    <name type="scientific">Shouchella lonarensis</name>
    <dbReference type="NCBI Taxonomy" id="1464122"/>
    <lineage>
        <taxon>Bacteria</taxon>
        <taxon>Bacillati</taxon>
        <taxon>Bacillota</taxon>
        <taxon>Bacilli</taxon>
        <taxon>Bacillales</taxon>
        <taxon>Bacillaceae</taxon>
        <taxon>Shouchella</taxon>
    </lineage>
</organism>